<evidence type="ECO:0000256" key="12">
    <source>
        <dbReference type="ARBA" id="ARBA00022448"/>
    </source>
</evidence>
<feature type="disulfide bond" evidence="32">
    <location>
        <begin position="242"/>
        <end position="310"/>
    </location>
</feature>
<keyword evidence="14" id="KW-1017">Isopeptide bond</keyword>
<dbReference type="GO" id="GO:0007155">
    <property type="term" value="P:cell adhesion"/>
    <property type="evidence" value="ECO:0007669"/>
    <property type="project" value="UniProtKB-KW"/>
</dbReference>
<dbReference type="Pfam" id="PF01130">
    <property type="entry name" value="CD36"/>
    <property type="match status" value="1"/>
</dbReference>
<dbReference type="AlphaFoldDB" id="A0AAW1BCJ1"/>
<keyword evidence="15 33" id="KW-0812">Transmembrane</keyword>
<keyword evidence="18 33" id="KW-1133">Transmembrane helix</keyword>
<evidence type="ECO:0000256" key="21">
    <source>
        <dbReference type="ARBA" id="ARBA00023136"/>
    </source>
</evidence>
<evidence type="ECO:0000256" key="27">
    <source>
        <dbReference type="ARBA" id="ARBA00023949"/>
    </source>
</evidence>
<comment type="subcellular location">
    <subcellularLocation>
        <location evidence="6">Apical cell membrane</location>
    </subcellularLocation>
    <subcellularLocation>
        <location evidence="9">Cell membrane</location>
        <topology evidence="9">Multi-pass membrane protein</topology>
    </subcellularLocation>
    <subcellularLocation>
        <location evidence="8">Golgi apparatus</location>
    </subcellularLocation>
    <subcellularLocation>
        <location evidence="7">Membrane raft</location>
    </subcellularLocation>
</comment>
<comment type="similarity">
    <text evidence="10">Belongs to the CD36 family.</text>
</comment>
<name>A0AAW1BCJ1_CROAD</name>
<evidence type="ECO:0000256" key="25">
    <source>
        <dbReference type="ARBA" id="ARBA00023180"/>
    </source>
</evidence>
<evidence type="ECO:0000256" key="28">
    <source>
        <dbReference type="ARBA" id="ARBA00029966"/>
    </source>
</evidence>
<evidence type="ECO:0000256" key="1">
    <source>
        <dbReference type="ARBA" id="ARBA00000542"/>
    </source>
</evidence>
<dbReference type="InterPro" id="IPR002159">
    <property type="entry name" value="CD36_fam"/>
</dbReference>
<evidence type="ECO:0000256" key="29">
    <source>
        <dbReference type="ARBA" id="ARBA00031821"/>
    </source>
</evidence>
<evidence type="ECO:0000256" key="10">
    <source>
        <dbReference type="ARBA" id="ARBA00010532"/>
    </source>
</evidence>
<dbReference type="GO" id="GO:0009986">
    <property type="term" value="C:cell surface"/>
    <property type="evidence" value="ECO:0007669"/>
    <property type="project" value="TreeGrafter"/>
</dbReference>
<keyword evidence="13" id="KW-1003">Cell membrane</keyword>
<organism evidence="34 35">
    <name type="scientific">Crotalus adamanteus</name>
    <name type="common">Eastern diamondback rattlesnake</name>
    <dbReference type="NCBI Taxonomy" id="8729"/>
    <lineage>
        <taxon>Eukaryota</taxon>
        <taxon>Metazoa</taxon>
        <taxon>Chordata</taxon>
        <taxon>Craniata</taxon>
        <taxon>Vertebrata</taxon>
        <taxon>Euteleostomi</taxon>
        <taxon>Lepidosauria</taxon>
        <taxon>Squamata</taxon>
        <taxon>Bifurcata</taxon>
        <taxon>Unidentata</taxon>
        <taxon>Episquamata</taxon>
        <taxon>Toxicofera</taxon>
        <taxon>Serpentes</taxon>
        <taxon>Colubroidea</taxon>
        <taxon>Viperidae</taxon>
        <taxon>Crotalinae</taxon>
        <taxon>Crotalus</taxon>
    </lineage>
</organism>
<dbReference type="PRINTS" id="PR01610">
    <property type="entry name" value="CD36ANTIGEN"/>
</dbReference>
<evidence type="ECO:0000256" key="16">
    <source>
        <dbReference type="ARBA" id="ARBA00022843"/>
    </source>
</evidence>
<evidence type="ECO:0000256" key="6">
    <source>
        <dbReference type="ARBA" id="ARBA00004221"/>
    </source>
</evidence>
<evidence type="ECO:0000256" key="22">
    <source>
        <dbReference type="ARBA" id="ARBA00023139"/>
    </source>
</evidence>
<feature type="transmembrane region" description="Helical" evidence="33">
    <location>
        <begin position="7"/>
        <end position="29"/>
    </location>
</feature>
<dbReference type="GO" id="GO:0005901">
    <property type="term" value="C:caveola"/>
    <property type="evidence" value="ECO:0007669"/>
    <property type="project" value="TreeGrafter"/>
</dbReference>
<dbReference type="EMBL" id="JAOTOJ010000006">
    <property type="protein sequence ID" value="KAK9399401.1"/>
    <property type="molecule type" value="Genomic_DNA"/>
</dbReference>
<gene>
    <name evidence="34" type="ORF">NXF25_012420</name>
</gene>
<evidence type="ECO:0000256" key="17">
    <source>
        <dbReference type="ARBA" id="ARBA00022889"/>
    </source>
</evidence>
<dbReference type="GO" id="GO:0005041">
    <property type="term" value="F:low-density lipoprotein particle receptor activity"/>
    <property type="evidence" value="ECO:0007669"/>
    <property type="project" value="TreeGrafter"/>
</dbReference>
<keyword evidence="12" id="KW-0813">Transport</keyword>
<evidence type="ECO:0000313" key="34">
    <source>
        <dbReference type="EMBL" id="KAK9399401.1"/>
    </source>
</evidence>
<evidence type="ECO:0000256" key="8">
    <source>
        <dbReference type="ARBA" id="ARBA00004555"/>
    </source>
</evidence>
<dbReference type="Proteomes" id="UP001474421">
    <property type="component" value="Unassembled WGS sequence"/>
</dbReference>
<evidence type="ECO:0000256" key="23">
    <source>
        <dbReference type="ARBA" id="ARBA00023157"/>
    </source>
</evidence>
<keyword evidence="22" id="KW-0564">Palmitate</keyword>
<keyword evidence="35" id="KW-1185">Reference proteome</keyword>
<dbReference type="GO" id="GO:0019915">
    <property type="term" value="P:lipid storage"/>
    <property type="evidence" value="ECO:0007669"/>
    <property type="project" value="TreeGrafter"/>
</dbReference>
<evidence type="ECO:0000256" key="11">
    <source>
        <dbReference type="ARBA" id="ARBA00020772"/>
    </source>
</evidence>
<dbReference type="GO" id="GO:0034383">
    <property type="term" value="P:low-density lipoprotein particle clearance"/>
    <property type="evidence" value="ECO:0007669"/>
    <property type="project" value="TreeGrafter"/>
</dbReference>
<evidence type="ECO:0000256" key="2">
    <source>
        <dbReference type="ARBA" id="ARBA00000626"/>
    </source>
</evidence>
<keyword evidence="20" id="KW-0445">Lipid transport</keyword>
<protein>
    <recommendedName>
        <fullName evidence="11">Platelet glycoprotein 4</fullName>
    </recommendedName>
    <alternativeName>
        <fullName evidence="31">Glycoprotein IIIb</fullName>
    </alternativeName>
    <alternativeName>
        <fullName evidence="29">PAS IV</fullName>
    </alternativeName>
    <alternativeName>
        <fullName evidence="30">PAS-4</fullName>
    </alternativeName>
    <alternativeName>
        <fullName evidence="28">Platelet glycoprotein IV</fullName>
    </alternativeName>
</protein>
<evidence type="ECO:0000256" key="33">
    <source>
        <dbReference type="SAM" id="Phobius"/>
    </source>
</evidence>
<dbReference type="GO" id="GO:0044539">
    <property type="term" value="P:long-chain fatty acid import into cell"/>
    <property type="evidence" value="ECO:0007669"/>
    <property type="project" value="TreeGrafter"/>
</dbReference>
<dbReference type="GO" id="GO:0150094">
    <property type="term" value="P:amyloid-beta clearance by cellular catabolic process"/>
    <property type="evidence" value="ECO:0007669"/>
    <property type="project" value="TreeGrafter"/>
</dbReference>
<feature type="disulfide bond" evidence="32">
    <location>
        <begin position="271"/>
        <end position="332"/>
    </location>
</feature>
<evidence type="ECO:0000256" key="19">
    <source>
        <dbReference type="ARBA" id="ARBA00023034"/>
    </source>
</evidence>
<evidence type="ECO:0000313" key="35">
    <source>
        <dbReference type="Proteomes" id="UP001474421"/>
    </source>
</evidence>
<evidence type="ECO:0000256" key="24">
    <source>
        <dbReference type="ARBA" id="ARBA00023170"/>
    </source>
</evidence>
<keyword evidence="16" id="KW-0832">Ubl conjugation</keyword>
<evidence type="ECO:0000256" key="3">
    <source>
        <dbReference type="ARBA" id="ARBA00000934"/>
    </source>
</evidence>
<dbReference type="InterPro" id="IPR005428">
    <property type="entry name" value="CD36/SCARB1/SNMP1"/>
</dbReference>
<evidence type="ECO:0000256" key="4">
    <source>
        <dbReference type="ARBA" id="ARBA00000996"/>
    </source>
</evidence>
<keyword evidence="24" id="KW-0675">Receptor</keyword>
<dbReference type="GO" id="GO:0006898">
    <property type="term" value="P:receptor-mediated endocytosis"/>
    <property type="evidence" value="ECO:0007669"/>
    <property type="project" value="TreeGrafter"/>
</dbReference>
<proteinExistence type="inferred from homology"/>
<comment type="catalytic activity">
    <reaction evidence="27">
        <text>tetracosanoate(out) = tetracosanoate(in)</text>
        <dbReference type="Rhea" id="RHEA:45260"/>
        <dbReference type="ChEBI" id="CHEBI:31014"/>
    </reaction>
    <physiologicalReaction direction="left-to-right" evidence="27">
        <dbReference type="Rhea" id="RHEA:45261"/>
    </physiologicalReaction>
</comment>
<evidence type="ECO:0000256" key="14">
    <source>
        <dbReference type="ARBA" id="ARBA00022499"/>
    </source>
</evidence>
<comment type="catalytic activity">
    <reaction evidence="3">
        <text>hexadecanoate(out) = hexadecanoate(in)</text>
        <dbReference type="Rhea" id="RHEA:45256"/>
        <dbReference type="ChEBI" id="CHEBI:7896"/>
    </reaction>
    <physiologicalReaction direction="left-to-right" evidence="3">
        <dbReference type="Rhea" id="RHEA:45257"/>
    </physiologicalReaction>
</comment>
<keyword evidence="25" id="KW-0325">Glycoprotein</keyword>
<keyword evidence="21 33" id="KW-0472">Membrane</keyword>
<comment type="catalytic activity">
    <reaction evidence="1">
        <text>(9Z,12Z)-octadecadienoate(out) = (9Z,12Z)-octadecadienoate(in)</text>
        <dbReference type="Rhea" id="RHEA:45264"/>
        <dbReference type="ChEBI" id="CHEBI:30245"/>
    </reaction>
    <physiologicalReaction direction="left-to-right" evidence="1">
        <dbReference type="Rhea" id="RHEA:45265"/>
    </physiologicalReaction>
</comment>
<dbReference type="GO" id="GO:0005044">
    <property type="term" value="F:scavenger receptor activity"/>
    <property type="evidence" value="ECO:0007669"/>
    <property type="project" value="TreeGrafter"/>
</dbReference>
<evidence type="ECO:0000256" key="20">
    <source>
        <dbReference type="ARBA" id="ARBA00023055"/>
    </source>
</evidence>
<accession>A0AAW1BCJ1</accession>
<comment type="catalytic activity">
    <reaction evidence="4">
        <text>tetradecanoate(out) = tetradecanoate(in)</text>
        <dbReference type="Rhea" id="RHEA:45252"/>
        <dbReference type="ChEBI" id="CHEBI:30807"/>
    </reaction>
    <physiologicalReaction direction="left-to-right" evidence="4">
        <dbReference type="Rhea" id="RHEA:45253"/>
    </physiologicalReaction>
</comment>
<keyword evidence="19" id="KW-0333">Golgi apparatus</keyword>
<dbReference type="GO" id="GO:0030169">
    <property type="term" value="F:low-density lipoprotein particle binding"/>
    <property type="evidence" value="ECO:0007669"/>
    <property type="project" value="TreeGrafter"/>
</dbReference>
<keyword evidence="17" id="KW-0130">Cell adhesion</keyword>
<dbReference type="GO" id="GO:0016324">
    <property type="term" value="C:apical plasma membrane"/>
    <property type="evidence" value="ECO:0007669"/>
    <property type="project" value="UniProtKB-SubCell"/>
</dbReference>
<dbReference type="GO" id="GO:0005794">
    <property type="term" value="C:Golgi apparatus"/>
    <property type="evidence" value="ECO:0007669"/>
    <property type="project" value="UniProtKB-SubCell"/>
</dbReference>
<comment type="caution">
    <text evidence="34">The sequence shown here is derived from an EMBL/GenBank/DDBJ whole genome shotgun (WGS) entry which is preliminary data.</text>
</comment>
<dbReference type="PANTHER" id="PTHR11923">
    <property type="entry name" value="SCAVENGER RECEPTOR CLASS B TYPE-1 SR-B1"/>
    <property type="match status" value="1"/>
</dbReference>
<evidence type="ECO:0000256" key="18">
    <source>
        <dbReference type="ARBA" id="ARBA00022989"/>
    </source>
</evidence>
<comment type="catalytic activity">
    <reaction evidence="2">
        <text>(9Z)-octadecenoate(out) = (9Z)-octadecenoate(in)</text>
        <dbReference type="Rhea" id="RHEA:33655"/>
        <dbReference type="ChEBI" id="CHEBI:30823"/>
    </reaction>
    <physiologicalReaction direction="left-to-right" evidence="2">
        <dbReference type="Rhea" id="RHEA:33656"/>
    </physiologicalReaction>
</comment>
<dbReference type="GO" id="GO:0042953">
    <property type="term" value="P:lipoprotein transport"/>
    <property type="evidence" value="ECO:0007669"/>
    <property type="project" value="TreeGrafter"/>
</dbReference>
<evidence type="ECO:0000256" key="31">
    <source>
        <dbReference type="ARBA" id="ARBA00032780"/>
    </source>
</evidence>
<feature type="disulfide bond" evidence="32">
    <location>
        <begin position="312"/>
        <end position="321"/>
    </location>
</feature>
<evidence type="ECO:0000256" key="9">
    <source>
        <dbReference type="ARBA" id="ARBA00004651"/>
    </source>
</evidence>
<dbReference type="PANTHER" id="PTHR11923:SF12">
    <property type="entry name" value="PLATELET GLYCOPROTEIN 4"/>
    <property type="match status" value="1"/>
</dbReference>
<sequence>MWCNQSCAFLTVATVGALLAILGGVLIPVGNNIMEKKIKKESVIEKGTTAYQNWVVPGSPIYRQFWLFDVQNPEDVMANGSAPILQQRGPYTYRMRYMPKENITERDNNTLSYFQPNIIRFEPDMSVGPENDTVTTVNLAVVAAPVLFKIGLFQSLMDIWMRSSKSRFLQTRTVKELLWGYDDPFLKSVPRKVKTLVGVFYPYNETFDGPFQIYSGKDDLSKKGTIFSYNNSRTIKYWQSYCGMVNGTDAASFHPFISKSEVLQFFSSDICRSIFASFESEQTVKGIPIYRFVIPPSAFASPASNPDNVCFCTDRSISQNCTLGGIMDISPCKAGKPVYITLPHFLHASKEFFQYVEGLKPDVDEHKTFLDVEPITGFTLHFAKRMQINLLVRPNLKITALRKIKHEFIFPILWLNETAIIGDEKAEAFRSRVSNKIKLLHYLELTLIITEGRVLNKTLLVKASVSSNFKQRVDLPSWCCCWLGSVNVNILRKASAIQRVTDTSFFQSEVHGHSDDLFSHHQEDWRET</sequence>
<evidence type="ECO:0000256" key="7">
    <source>
        <dbReference type="ARBA" id="ARBA00004285"/>
    </source>
</evidence>
<keyword evidence="23 32" id="KW-1015">Disulfide bond</keyword>
<evidence type="ECO:0000256" key="26">
    <source>
        <dbReference type="ARBA" id="ARBA00023288"/>
    </source>
</evidence>
<evidence type="ECO:0000256" key="30">
    <source>
        <dbReference type="ARBA" id="ARBA00032188"/>
    </source>
</evidence>
<keyword evidence="26" id="KW-0449">Lipoprotein</keyword>
<reference evidence="34 35" key="1">
    <citation type="journal article" date="2024" name="Proc. Natl. Acad. Sci. U.S.A.">
        <title>The genetic regulatory architecture and epigenomic basis for age-related changes in rattlesnake venom.</title>
        <authorList>
            <person name="Hogan M.P."/>
            <person name="Holding M.L."/>
            <person name="Nystrom G.S."/>
            <person name="Colston T.J."/>
            <person name="Bartlett D.A."/>
            <person name="Mason A.J."/>
            <person name="Ellsworth S.A."/>
            <person name="Rautsaw R.M."/>
            <person name="Lawrence K.C."/>
            <person name="Strickland J.L."/>
            <person name="He B."/>
            <person name="Fraser P."/>
            <person name="Margres M.J."/>
            <person name="Gilbert D.M."/>
            <person name="Gibbs H.L."/>
            <person name="Parkinson C.L."/>
            <person name="Rokyta D.R."/>
        </authorList>
    </citation>
    <scope>NUCLEOTIDE SEQUENCE [LARGE SCALE GENOMIC DNA]</scope>
    <source>
        <strain evidence="34">DRR0105</strain>
    </source>
</reference>
<evidence type="ECO:0000256" key="13">
    <source>
        <dbReference type="ARBA" id="ARBA00022475"/>
    </source>
</evidence>
<evidence type="ECO:0000256" key="32">
    <source>
        <dbReference type="PIRSR" id="PIRSR605428-52"/>
    </source>
</evidence>
<dbReference type="PRINTS" id="PR01609">
    <property type="entry name" value="CD36FAMILY"/>
</dbReference>
<evidence type="ECO:0000256" key="15">
    <source>
        <dbReference type="ARBA" id="ARBA00022692"/>
    </source>
</evidence>
<comment type="catalytic activity">
    <reaction evidence="5">
        <text>butanoate(out) = butanoate(in)</text>
        <dbReference type="Rhea" id="RHEA:45248"/>
        <dbReference type="ChEBI" id="CHEBI:17968"/>
    </reaction>
    <physiologicalReaction direction="left-to-right" evidence="5">
        <dbReference type="Rhea" id="RHEA:45249"/>
    </physiologicalReaction>
</comment>
<evidence type="ECO:0000256" key="5">
    <source>
        <dbReference type="ARBA" id="ARBA00001892"/>
    </source>
</evidence>